<dbReference type="InterPro" id="IPR029058">
    <property type="entry name" value="AB_hydrolase_fold"/>
</dbReference>
<dbReference type="Pfam" id="PF10340">
    <property type="entry name" value="Say1_Mug180"/>
    <property type="match status" value="1"/>
</dbReference>
<keyword evidence="3 5" id="KW-1133">Transmembrane helix</keyword>
<reference evidence="6 7" key="1">
    <citation type="submission" date="2014-06" db="EMBL/GenBank/DDBJ databases">
        <title>The Genome of the Aflatoxigenic Filamentous Fungus Aspergillus nomius.</title>
        <authorList>
            <person name="Moore M.G."/>
            <person name="Shannon B.M."/>
            <person name="Brian M.M."/>
        </authorList>
    </citation>
    <scope>NUCLEOTIDE SEQUENCE [LARGE SCALE GENOMIC DNA]</scope>
    <source>
        <strain evidence="6 7">NRRL 13137</strain>
    </source>
</reference>
<feature type="transmembrane region" description="Helical" evidence="5">
    <location>
        <begin position="54"/>
        <end position="72"/>
    </location>
</feature>
<feature type="transmembrane region" description="Helical" evidence="5">
    <location>
        <begin position="245"/>
        <end position="269"/>
    </location>
</feature>
<dbReference type="EMBL" id="JNOM01000015">
    <property type="protein sequence ID" value="KNG90378.1"/>
    <property type="molecule type" value="Genomic_DNA"/>
</dbReference>
<dbReference type="RefSeq" id="XP_015411301.1">
    <property type="nucleotide sequence ID" value="XM_015546691.1"/>
</dbReference>
<comment type="caution">
    <text evidence="6">The sequence shown here is derived from an EMBL/GenBank/DDBJ whole genome shotgun (WGS) entry which is preliminary data.</text>
</comment>
<organism evidence="6 7">
    <name type="scientific">Aspergillus nomiae NRRL (strain ATCC 15546 / NRRL 13137 / CBS 260.88 / M93)</name>
    <dbReference type="NCBI Taxonomy" id="1509407"/>
    <lineage>
        <taxon>Eukaryota</taxon>
        <taxon>Fungi</taxon>
        <taxon>Dikarya</taxon>
        <taxon>Ascomycota</taxon>
        <taxon>Pezizomycotina</taxon>
        <taxon>Eurotiomycetes</taxon>
        <taxon>Eurotiomycetidae</taxon>
        <taxon>Eurotiales</taxon>
        <taxon>Aspergillaceae</taxon>
        <taxon>Aspergillus</taxon>
        <taxon>Aspergillus subgen. Circumdati</taxon>
    </lineage>
</organism>
<evidence type="ECO:0008006" key="8">
    <source>
        <dbReference type="Google" id="ProtNLM"/>
    </source>
</evidence>
<dbReference type="Proteomes" id="UP000037505">
    <property type="component" value="Unassembled WGS sequence"/>
</dbReference>
<dbReference type="Pfam" id="PF04479">
    <property type="entry name" value="RTA1"/>
    <property type="match status" value="1"/>
</dbReference>
<dbReference type="STRING" id="1509407.A0A0L1JG74"/>
<evidence type="ECO:0000256" key="3">
    <source>
        <dbReference type="ARBA" id="ARBA00022989"/>
    </source>
</evidence>
<dbReference type="SUPFAM" id="SSF53474">
    <property type="entry name" value="alpha/beta-Hydrolases"/>
    <property type="match status" value="1"/>
</dbReference>
<comment type="subcellular location">
    <subcellularLocation>
        <location evidence="1">Membrane</location>
        <topology evidence="1">Multi-pass membrane protein</topology>
    </subcellularLocation>
</comment>
<protein>
    <recommendedName>
        <fullName evidence="8">Alpha/beta hydrolase fold-3 domain-containing protein</fullName>
    </recommendedName>
</protein>
<evidence type="ECO:0000313" key="6">
    <source>
        <dbReference type="EMBL" id="KNG90378.1"/>
    </source>
</evidence>
<dbReference type="Gene3D" id="3.40.50.1820">
    <property type="entry name" value="alpha/beta hydrolase"/>
    <property type="match status" value="1"/>
</dbReference>
<dbReference type="AlphaFoldDB" id="A0A0L1JG74"/>
<keyword evidence="7" id="KW-1185">Reference proteome</keyword>
<evidence type="ECO:0000256" key="2">
    <source>
        <dbReference type="ARBA" id="ARBA00022692"/>
    </source>
</evidence>
<name>A0A0L1JG74_ASPN3</name>
<evidence type="ECO:0000313" key="7">
    <source>
        <dbReference type="Proteomes" id="UP000037505"/>
    </source>
</evidence>
<feature type="transmembrane region" description="Helical" evidence="5">
    <location>
        <begin position="167"/>
        <end position="186"/>
    </location>
</feature>
<proteinExistence type="predicted"/>
<keyword evidence="2 5" id="KW-0812">Transmembrane</keyword>
<dbReference type="GeneID" id="26803238"/>
<sequence length="613" mass="67803">MIQDYLHEGCHALVEGVEPAYGYQPSLAAGIAFCVLYGTSMVAHTAQSFWSKKWWCLLFAIGCLTEVLGWAARTWSAECPYQTDAFLMQISTLIIGPTFFTAGIYVLLGQLIALLGPESSLLRPSWYLWIFCTCDIVSLVVQAVGGGMASSAAGEVNGDTAPGTNTMVAGIVFQMAAITAFAFCGIDFLIRCRRPQLRARFTPRMRLLVLATTFSVVCIYVRSIYRTIELLQGWTGYLITRERFFIGLDGITMVLAVVVFNIFHPYWFLPTEQESRKEDSSFESLPLAIHNTLPNRTGSKTLLSPRYSPLKTHLFHRVQRPHFTGYWVSRGLRSTAPIDPKHADLVIYHLRGSGYALGHPGDTLPGLLFLAEVLEKKGIHVCVITLDYTLVSNGAFPRQISECLAAYEYLIGEEGVRAEKVCLVGESAGGHLALSFLVALARGFSLGKENKKGNIGKGYPRPGSLILLSPWLDLSLSSPVIPILEKRDFISRTFLQRVGKELLRADTRLISLFGDFTARSMERGSWVRVLPARTWVSAGADEIFVHDIVRFVDCAREDGVGVELQVELGKCHSWQSGEAFLSVRRFLDMSLQFEGEELMPGLVGVGEVIAGFV</sequence>
<dbReference type="InterPro" id="IPR019436">
    <property type="entry name" value="Say1-like"/>
</dbReference>
<dbReference type="InterPro" id="IPR007568">
    <property type="entry name" value="RTA1"/>
</dbReference>
<feature type="transmembrane region" description="Helical" evidence="5">
    <location>
        <begin position="207"/>
        <end position="225"/>
    </location>
</feature>
<dbReference type="OrthoDB" id="1844152at2759"/>
<keyword evidence="4 5" id="KW-0472">Membrane</keyword>
<dbReference type="PANTHER" id="PTHR31465:SF11">
    <property type="entry name" value="DOMAIN PROTEIN, PUTATIVE (AFU_ORTHOLOGUE AFUA_3G10770)-RELATED"/>
    <property type="match status" value="1"/>
</dbReference>
<evidence type="ECO:0000256" key="1">
    <source>
        <dbReference type="ARBA" id="ARBA00004141"/>
    </source>
</evidence>
<gene>
    <name evidence="6" type="ORF">ANOM_001434</name>
</gene>
<dbReference type="GO" id="GO:0000324">
    <property type="term" value="C:fungal-type vacuole"/>
    <property type="evidence" value="ECO:0007669"/>
    <property type="project" value="TreeGrafter"/>
</dbReference>
<evidence type="ECO:0000256" key="4">
    <source>
        <dbReference type="ARBA" id="ARBA00023136"/>
    </source>
</evidence>
<feature type="transmembrane region" description="Helical" evidence="5">
    <location>
        <begin position="92"/>
        <end position="114"/>
    </location>
</feature>
<feature type="transmembrane region" description="Helical" evidence="5">
    <location>
        <begin position="23"/>
        <end position="42"/>
    </location>
</feature>
<accession>A0A0L1JG74</accession>
<evidence type="ECO:0000256" key="5">
    <source>
        <dbReference type="SAM" id="Phobius"/>
    </source>
</evidence>
<dbReference type="GO" id="GO:0005886">
    <property type="term" value="C:plasma membrane"/>
    <property type="evidence" value="ECO:0007669"/>
    <property type="project" value="TreeGrafter"/>
</dbReference>
<feature type="transmembrane region" description="Helical" evidence="5">
    <location>
        <begin position="126"/>
        <end position="147"/>
    </location>
</feature>
<dbReference type="PANTHER" id="PTHR31465">
    <property type="entry name" value="PROTEIN RTA1-RELATED"/>
    <property type="match status" value="1"/>
</dbReference>